<evidence type="ECO:0000313" key="3">
    <source>
        <dbReference type="Proteomes" id="UP000694867"/>
    </source>
</evidence>
<dbReference type="Pfam" id="PF00379">
    <property type="entry name" value="Chitin_bind_4"/>
    <property type="match status" value="1"/>
</dbReference>
<sequence>MKFVLPLLFVGVAYAQQYGGYGVQTLQSVPLPPPGYVSPSLLREKLEPPKPFAFKYEGPDAYGGYSSHAAQGDAYGRVSGQYTVQNPDGTSRLVKYVADPEYGFNTEVDTNEEGTKTSAPASALIKSSAPEGGYYPQVKKAVYAAPAYAAPVYAAPIAHRGYRS</sequence>
<organism evidence="3 4">
    <name type="scientific">Galendromus occidentalis</name>
    <name type="common">western predatory mite</name>
    <dbReference type="NCBI Taxonomy" id="34638"/>
    <lineage>
        <taxon>Eukaryota</taxon>
        <taxon>Metazoa</taxon>
        <taxon>Ecdysozoa</taxon>
        <taxon>Arthropoda</taxon>
        <taxon>Chelicerata</taxon>
        <taxon>Arachnida</taxon>
        <taxon>Acari</taxon>
        <taxon>Parasitiformes</taxon>
        <taxon>Mesostigmata</taxon>
        <taxon>Gamasina</taxon>
        <taxon>Phytoseioidea</taxon>
        <taxon>Phytoseiidae</taxon>
        <taxon>Typhlodrominae</taxon>
        <taxon>Galendromus</taxon>
    </lineage>
</organism>
<dbReference type="PROSITE" id="PS51155">
    <property type="entry name" value="CHIT_BIND_RR_2"/>
    <property type="match status" value="1"/>
</dbReference>
<dbReference type="AlphaFoldDB" id="A0AAJ6VYQ8"/>
<dbReference type="GO" id="GO:0008010">
    <property type="term" value="F:structural constituent of chitin-based larval cuticle"/>
    <property type="evidence" value="ECO:0007669"/>
    <property type="project" value="TreeGrafter"/>
</dbReference>
<keyword evidence="2" id="KW-0732">Signal</keyword>
<dbReference type="InterPro" id="IPR050468">
    <property type="entry name" value="Cuticle_Struct_Prot"/>
</dbReference>
<evidence type="ECO:0000256" key="1">
    <source>
        <dbReference type="PROSITE-ProRule" id="PRU00497"/>
    </source>
</evidence>
<evidence type="ECO:0000313" key="4">
    <source>
        <dbReference type="RefSeq" id="XP_003744133.1"/>
    </source>
</evidence>
<dbReference type="GeneID" id="100904279"/>
<dbReference type="RefSeq" id="XP_003744133.1">
    <property type="nucleotide sequence ID" value="XM_003744085.2"/>
</dbReference>
<proteinExistence type="predicted"/>
<evidence type="ECO:0000256" key="2">
    <source>
        <dbReference type="SAM" id="SignalP"/>
    </source>
</evidence>
<keyword evidence="3" id="KW-1185">Reference proteome</keyword>
<dbReference type="InterPro" id="IPR000618">
    <property type="entry name" value="Insect_cuticle"/>
</dbReference>
<feature type="chain" id="PRO_5042525695" evidence="2">
    <location>
        <begin position="16"/>
        <end position="164"/>
    </location>
</feature>
<dbReference type="GO" id="GO:0062129">
    <property type="term" value="C:chitin-based extracellular matrix"/>
    <property type="evidence" value="ECO:0007669"/>
    <property type="project" value="TreeGrafter"/>
</dbReference>
<gene>
    <name evidence="4" type="primary">LOC100904279</name>
</gene>
<reference evidence="4" key="1">
    <citation type="submission" date="2025-08" db="UniProtKB">
        <authorList>
            <consortium name="RefSeq"/>
        </authorList>
    </citation>
    <scope>IDENTIFICATION</scope>
</reference>
<feature type="signal peptide" evidence="2">
    <location>
        <begin position="1"/>
        <end position="15"/>
    </location>
</feature>
<dbReference type="Proteomes" id="UP000694867">
    <property type="component" value="Unplaced"/>
</dbReference>
<dbReference type="KEGG" id="goe:100904279"/>
<name>A0AAJ6VYQ8_9ACAR</name>
<accession>A0AAJ6VYQ8</accession>
<dbReference type="PANTHER" id="PTHR10380">
    <property type="entry name" value="CUTICLE PROTEIN"/>
    <property type="match status" value="1"/>
</dbReference>
<protein>
    <submittedName>
        <fullName evidence="4">Cuticle protein 10.9-like</fullName>
    </submittedName>
</protein>
<keyword evidence="1" id="KW-0193">Cuticle</keyword>